<evidence type="ECO:0000313" key="1">
    <source>
        <dbReference type="EMBL" id="KAJ4704821.1"/>
    </source>
</evidence>
<sequence length="78" mass="8881">MAKTMGKVELLKKEKARFPPRRGQGKSENNIQHCEDGKRISFKSRKKAGEKEAEGDIRGNNTVSTLTRVKAHVIQRIY</sequence>
<dbReference type="EMBL" id="CM051405">
    <property type="protein sequence ID" value="KAJ4704821.1"/>
    <property type="molecule type" value="Genomic_DNA"/>
</dbReference>
<proteinExistence type="predicted"/>
<accession>A0ACC1X0B4</accession>
<reference evidence="1 2" key="1">
    <citation type="journal article" date="2023" name="Science">
        <title>Complex scaffold remodeling in plant triterpene biosynthesis.</title>
        <authorList>
            <person name="De La Pena R."/>
            <person name="Hodgson H."/>
            <person name="Liu J.C."/>
            <person name="Stephenson M.J."/>
            <person name="Martin A.C."/>
            <person name="Owen C."/>
            <person name="Harkess A."/>
            <person name="Leebens-Mack J."/>
            <person name="Jimenez L.E."/>
            <person name="Osbourn A."/>
            <person name="Sattely E.S."/>
        </authorList>
    </citation>
    <scope>NUCLEOTIDE SEQUENCE [LARGE SCALE GENOMIC DNA]</scope>
    <source>
        <strain evidence="2">cv. JPN11</strain>
        <tissue evidence="1">Leaf</tissue>
    </source>
</reference>
<protein>
    <submittedName>
        <fullName evidence="1">Uncharacterized protein</fullName>
    </submittedName>
</protein>
<comment type="caution">
    <text evidence="1">The sequence shown here is derived from an EMBL/GenBank/DDBJ whole genome shotgun (WGS) entry which is preliminary data.</text>
</comment>
<gene>
    <name evidence="1" type="ORF">OWV82_021675</name>
</gene>
<dbReference type="Proteomes" id="UP001164539">
    <property type="component" value="Chromosome 12"/>
</dbReference>
<name>A0ACC1X0B4_MELAZ</name>
<keyword evidence="2" id="KW-1185">Reference proteome</keyword>
<evidence type="ECO:0000313" key="2">
    <source>
        <dbReference type="Proteomes" id="UP001164539"/>
    </source>
</evidence>
<organism evidence="1 2">
    <name type="scientific">Melia azedarach</name>
    <name type="common">Chinaberry tree</name>
    <dbReference type="NCBI Taxonomy" id="155640"/>
    <lineage>
        <taxon>Eukaryota</taxon>
        <taxon>Viridiplantae</taxon>
        <taxon>Streptophyta</taxon>
        <taxon>Embryophyta</taxon>
        <taxon>Tracheophyta</taxon>
        <taxon>Spermatophyta</taxon>
        <taxon>Magnoliopsida</taxon>
        <taxon>eudicotyledons</taxon>
        <taxon>Gunneridae</taxon>
        <taxon>Pentapetalae</taxon>
        <taxon>rosids</taxon>
        <taxon>malvids</taxon>
        <taxon>Sapindales</taxon>
        <taxon>Meliaceae</taxon>
        <taxon>Melia</taxon>
    </lineage>
</organism>